<reference evidence="1" key="1">
    <citation type="submission" date="2023-10" db="EMBL/GenBank/DDBJ databases">
        <authorList>
            <person name="Chen Y."/>
            <person name="Shah S."/>
            <person name="Dougan E. K."/>
            <person name="Thang M."/>
            <person name="Chan C."/>
        </authorList>
    </citation>
    <scope>NUCLEOTIDE SEQUENCE [LARGE SCALE GENOMIC DNA]</scope>
</reference>
<evidence type="ECO:0000313" key="1">
    <source>
        <dbReference type="EMBL" id="CAK0847257.1"/>
    </source>
</evidence>
<dbReference type="Proteomes" id="UP001189429">
    <property type="component" value="Unassembled WGS sequence"/>
</dbReference>
<sequence>IQSARSQLAFPPAMSCWHTAAPSLLLREDAAVKASAGARIAAFDLNDTLVTSKAGAPGYLLTLADWQFYNDGVAAKLRALHGQGFKLVVFTNQGNISGAT</sequence>
<dbReference type="PANTHER" id="PTHR12083:SF9">
    <property type="entry name" value="BIFUNCTIONAL POLYNUCLEOTIDE PHOSPHATASE_KINASE"/>
    <property type="match status" value="1"/>
</dbReference>
<evidence type="ECO:0008006" key="3">
    <source>
        <dbReference type="Google" id="ProtNLM"/>
    </source>
</evidence>
<dbReference type="Pfam" id="PF08645">
    <property type="entry name" value="PNK3P"/>
    <property type="match status" value="1"/>
</dbReference>
<comment type="caution">
    <text evidence="1">The sequence shown here is derived from an EMBL/GenBank/DDBJ whole genome shotgun (WGS) entry which is preliminary data.</text>
</comment>
<dbReference type="EMBL" id="CAUYUJ010014886">
    <property type="protein sequence ID" value="CAK0847257.1"/>
    <property type="molecule type" value="Genomic_DNA"/>
</dbReference>
<dbReference type="InterPro" id="IPR023214">
    <property type="entry name" value="HAD_sf"/>
</dbReference>
<gene>
    <name evidence="1" type="ORF">PCOR1329_LOCUS40520</name>
</gene>
<protein>
    <recommendedName>
        <fullName evidence="3">Bifunctional polynucleotide phosphatase/kinase</fullName>
    </recommendedName>
</protein>
<accession>A0ABN9TMN2</accession>
<keyword evidence="2" id="KW-1185">Reference proteome</keyword>
<dbReference type="InterPro" id="IPR036412">
    <property type="entry name" value="HAD-like_sf"/>
</dbReference>
<proteinExistence type="predicted"/>
<dbReference type="InterPro" id="IPR013954">
    <property type="entry name" value="PNK3P"/>
</dbReference>
<organism evidence="1 2">
    <name type="scientific">Prorocentrum cordatum</name>
    <dbReference type="NCBI Taxonomy" id="2364126"/>
    <lineage>
        <taxon>Eukaryota</taxon>
        <taxon>Sar</taxon>
        <taxon>Alveolata</taxon>
        <taxon>Dinophyceae</taxon>
        <taxon>Prorocentrales</taxon>
        <taxon>Prorocentraceae</taxon>
        <taxon>Prorocentrum</taxon>
    </lineage>
</organism>
<dbReference type="Gene3D" id="3.40.50.1000">
    <property type="entry name" value="HAD superfamily/HAD-like"/>
    <property type="match status" value="1"/>
</dbReference>
<name>A0ABN9TMN2_9DINO</name>
<dbReference type="SUPFAM" id="SSF56784">
    <property type="entry name" value="HAD-like"/>
    <property type="match status" value="1"/>
</dbReference>
<feature type="non-terminal residue" evidence="1">
    <location>
        <position position="1"/>
    </location>
</feature>
<dbReference type="PANTHER" id="PTHR12083">
    <property type="entry name" value="BIFUNCTIONAL POLYNUCLEOTIDE PHOSPHATASE/KINASE"/>
    <property type="match status" value="1"/>
</dbReference>
<evidence type="ECO:0000313" key="2">
    <source>
        <dbReference type="Proteomes" id="UP001189429"/>
    </source>
</evidence>